<dbReference type="OrthoDB" id="9801223at2"/>
<evidence type="ECO:0000256" key="1">
    <source>
        <dbReference type="ARBA" id="ARBA00001974"/>
    </source>
</evidence>
<dbReference type="Gene3D" id="3.10.20.30">
    <property type="match status" value="1"/>
</dbReference>
<dbReference type="InterPro" id="IPR050415">
    <property type="entry name" value="MRET"/>
</dbReference>
<sequence>MFKPVQVIDKVQESQTIWSFYLKPADGDRLAHYLPGQHIIVRLQIPGQAGPVQRSYTLSGVPGQNLYRITVKREGTPDQPGIASSFLHDHVDIGDTIWISEPLGGFALQKDSRRPVVLLSAGVGITPMLSMLEAIAEEPDPRQVWFVHGSRNAGEQPMLGWLRSLARTQAHIRVSIHHSQPSLSEIIGVDYDAFGRIDLDFLKQNSSPANSDFYICGPESFVKTLADGLRSSGVADSRLFCTYLSGNDNTVLPDQKTAPIFIEEDLAGAVPTISLTQSGRSFSWADGYGNLLNLLEKHDIYPPSSCREGTCMSCSTRIISGTVTYDPEPFGDPFEGEILLCCARPETDLVLDL</sequence>
<dbReference type="AlphaFoldDB" id="A0A2P8G5N3"/>
<gene>
    <name evidence="11" type="ORF">CLV60_10593</name>
</gene>
<dbReference type="Proteomes" id="UP000241964">
    <property type="component" value="Unassembled WGS sequence"/>
</dbReference>
<evidence type="ECO:0000256" key="8">
    <source>
        <dbReference type="ARBA" id="ARBA00023014"/>
    </source>
</evidence>
<keyword evidence="5" id="KW-0274">FAD</keyword>
<dbReference type="SUPFAM" id="SSF63380">
    <property type="entry name" value="Riboflavin synthase domain-like"/>
    <property type="match status" value="1"/>
</dbReference>
<accession>A0A2P8G5N3</accession>
<dbReference type="Gene3D" id="2.40.30.10">
    <property type="entry name" value="Translation factors"/>
    <property type="match status" value="1"/>
</dbReference>
<evidence type="ECO:0000256" key="4">
    <source>
        <dbReference type="ARBA" id="ARBA00022723"/>
    </source>
</evidence>
<dbReference type="CDD" id="cd06184">
    <property type="entry name" value="flavohem_like_fad_nad_binding"/>
    <property type="match status" value="1"/>
</dbReference>
<evidence type="ECO:0000256" key="2">
    <source>
        <dbReference type="ARBA" id="ARBA00022630"/>
    </source>
</evidence>
<keyword evidence="8" id="KW-0411">Iron-sulfur</keyword>
<organism evidence="11 12">
    <name type="scientific">Dyadobacter jiangsuensis</name>
    <dbReference type="NCBI Taxonomy" id="1591085"/>
    <lineage>
        <taxon>Bacteria</taxon>
        <taxon>Pseudomonadati</taxon>
        <taxon>Bacteroidota</taxon>
        <taxon>Cytophagia</taxon>
        <taxon>Cytophagales</taxon>
        <taxon>Spirosomataceae</taxon>
        <taxon>Dyadobacter</taxon>
    </lineage>
</organism>
<dbReference type="PANTHER" id="PTHR47354">
    <property type="entry name" value="NADH OXIDOREDUCTASE HCR"/>
    <property type="match status" value="1"/>
</dbReference>
<keyword evidence="6" id="KW-0560">Oxidoreductase</keyword>
<comment type="cofactor">
    <cofactor evidence="1">
        <name>FAD</name>
        <dbReference type="ChEBI" id="CHEBI:57692"/>
    </cofactor>
</comment>
<dbReference type="InterPro" id="IPR001041">
    <property type="entry name" value="2Fe-2S_ferredoxin-type"/>
</dbReference>
<keyword evidence="3" id="KW-0001">2Fe-2S</keyword>
<dbReference type="InterPro" id="IPR039261">
    <property type="entry name" value="FNR_nucleotide-bd"/>
</dbReference>
<dbReference type="Pfam" id="PF00111">
    <property type="entry name" value="Fer2"/>
    <property type="match status" value="1"/>
</dbReference>
<dbReference type="PRINTS" id="PR00371">
    <property type="entry name" value="FPNCR"/>
</dbReference>
<protein>
    <submittedName>
        <fullName evidence="11">Ferredoxin-NADP reductase</fullName>
    </submittedName>
</protein>
<dbReference type="InterPro" id="IPR001709">
    <property type="entry name" value="Flavoprot_Pyr_Nucl_cyt_Rdtase"/>
</dbReference>
<name>A0A2P8G5N3_9BACT</name>
<dbReference type="PANTHER" id="PTHR47354:SF8">
    <property type="entry name" value="1,2-PHENYLACETYL-COA EPOXIDASE, SUBUNIT E"/>
    <property type="match status" value="1"/>
</dbReference>
<dbReference type="RefSeq" id="WP_106595557.1">
    <property type="nucleotide sequence ID" value="NZ_PYAS01000005.1"/>
</dbReference>
<dbReference type="InterPro" id="IPR001433">
    <property type="entry name" value="OxRdtase_FAD/NAD-bd"/>
</dbReference>
<feature type="domain" description="FAD-binding FR-type" evidence="10">
    <location>
        <begin position="1"/>
        <end position="109"/>
    </location>
</feature>
<evidence type="ECO:0000256" key="6">
    <source>
        <dbReference type="ARBA" id="ARBA00023002"/>
    </source>
</evidence>
<dbReference type="InterPro" id="IPR012675">
    <property type="entry name" value="Beta-grasp_dom_sf"/>
</dbReference>
<dbReference type="InterPro" id="IPR008333">
    <property type="entry name" value="Cbr1-like_FAD-bd_dom"/>
</dbReference>
<keyword evidence="12" id="KW-1185">Reference proteome</keyword>
<evidence type="ECO:0000256" key="5">
    <source>
        <dbReference type="ARBA" id="ARBA00022827"/>
    </source>
</evidence>
<evidence type="ECO:0000256" key="7">
    <source>
        <dbReference type="ARBA" id="ARBA00023004"/>
    </source>
</evidence>
<dbReference type="Pfam" id="PF00970">
    <property type="entry name" value="FAD_binding_6"/>
    <property type="match status" value="1"/>
</dbReference>
<dbReference type="Gene3D" id="3.40.50.80">
    <property type="entry name" value="Nucleotide-binding domain of ferredoxin-NADP reductase (FNR) module"/>
    <property type="match status" value="1"/>
</dbReference>
<feature type="domain" description="2Fe-2S ferredoxin-type" evidence="9">
    <location>
        <begin position="271"/>
        <end position="353"/>
    </location>
</feature>
<proteinExistence type="predicted"/>
<dbReference type="InterPro" id="IPR017938">
    <property type="entry name" value="Riboflavin_synthase-like_b-brl"/>
</dbReference>
<dbReference type="GO" id="GO:0046872">
    <property type="term" value="F:metal ion binding"/>
    <property type="evidence" value="ECO:0007669"/>
    <property type="project" value="UniProtKB-KW"/>
</dbReference>
<dbReference type="PROSITE" id="PS51085">
    <property type="entry name" value="2FE2S_FER_2"/>
    <property type="match status" value="1"/>
</dbReference>
<reference evidence="11 12" key="1">
    <citation type="submission" date="2018-03" db="EMBL/GenBank/DDBJ databases">
        <title>Genomic Encyclopedia of Archaeal and Bacterial Type Strains, Phase II (KMG-II): from individual species to whole genera.</title>
        <authorList>
            <person name="Goeker M."/>
        </authorList>
    </citation>
    <scope>NUCLEOTIDE SEQUENCE [LARGE SCALE GENOMIC DNA]</scope>
    <source>
        <strain evidence="11 12">DSM 29057</strain>
    </source>
</reference>
<keyword evidence="2" id="KW-0285">Flavoprotein</keyword>
<dbReference type="PRINTS" id="PR00410">
    <property type="entry name" value="PHEHYDRXLASE"/>
</dbReference>
<evidence type="ECO:0000259" key="10">
    <source>
        <dbReference type="PROSITE" id="PS51384"/>
    </source>
</evidence>
<dbReference type="Pfam" id="PF00175">
    <property type="entry name" value="NAD_binding_1"/>
    <property type="match status" value="1"/>
</dbReference>
<evidence type="ECO:0000256" key="3">
    <source>
        <dbReference type="ARBA" id="ARBA00022714"/>
    </source>
</evidence>
<keyword evidence="4" id="KW-0479">Metal-binding</keyword>
<dbReference type="EMBL" id="PYAS01000005">
    <property type="protein sequence ID" value="PSL29256.1"/>
    <property type="molecule type" value="Genomic_DNA"/>
</dbReference>
<dbReference type="InterPro" id="IPR017927">
    <property type="entry name" value="FAD-bd_FR_type"/>
</dbReference>
<evidence type="ECO:0000259" key="9">
    <source>
        <dbReference type="PROSITE" id="PS51085"/>
    </source>
</evidence>
<dbReference type="GO" id="GO:0016491">
    <property type="term" value="F:oxidoreductase activity"/>
    <property type="evidence" value="ECO:0007669"/>
    <property type="project" value="UniProtKB-KW"/>
</dbReference>
<dbReference type="GO" id="GO:0051537">
    <property type="term" value="F:2 iron, 2 sulfur cluster binding"/>
    <property type="evidence" value="ECO:0007669"/>
    <property type="project" value="UniProtKB-KW"/>
</dbReference>
<evidence type="ECO:0000313" key="11">
    <source>
        <dbReference type="EMBL" id="PSL29256.1"/>
    </source>
</evidence>
<keyword evidence="7" id="KW-0408">Iron</keyword>
<dbReference type="SUPFAM" id="SSF54292">
    <property type="entry name" value="2Fe-2S ferredoxin-like"/>
    <property type="match status" value="1"/>
</dbReference>
<dbReference type="GO" id="GO:0050660">
    <property type="term" value="F:flavin adenine dinucleotide binding"/>
    <property type="evidence" value="ECO:0007669"/>
    <property type="project" value="TreeGrafter"/>
</dbReference>
<dbReference type="InterPro" id="IPR036010">
    <property type="entry name" value="2Fe-2S_ferredoxin-like_sf"/>
</dbReference>
<evidence type="ECO:0000313" key="12">
    <source>
        <dbReference type="Proteomes" id="UP000241964"/>
    </source>
</evidence>
<comment type="caution">
    <text evidence="11">The sequence shown here is derived from an EMBL/GenBank/DDBJ whole genome shotgun (WGS) entry which is preliminary data.</text>
</comment>
<dbReference type="PROSITE" id="PS51384">
    <property type="entry name" value="FAD_FR"/>
    <property type="match status" value="1"/>
</dbReference>
<dbReference type="CDD" id="cd00207">
    <property type="entry name" value="fer2"/>
    <property type="match status" value="1"/>
</dbReference>
<dbReference type="SUPFAM" id="SSF52343">
    <property type="entry name" value="Ferredoxin reductase-like, C-terminal NADP-linked domain"/>
    <property type="match status" value="1"/>
</dbReference>